<protein>
    <submittedName>
        <fullName evidence="1">Uncharacterized protein</fullName>
    </submittedName>
</protein>
<sequence length="158" mass="18171">MIIICNNDCIIYLLLYYCNYYKSIIISSHGSCYDERKSKLLINKYEFNVPRPTQYDKLRYLRRLKRKSQDKWLRNAQPAGRVSPKFPKSAKSDSFEVANDAQLSLLCDAQAFPAPTFRTCERCQTESRVHCQVRRSRQLRGQLGNDALPGAGPPSSSL</sequence>
<proteinExistence type="predicted"/>
<reference evidence="1" key="1">
    <citation type="submission" date="2020-07" db="EMBL/GenBank/DDBJ databases">
        <authorList>
            <person name="Nazaruddin N."/>
        </authorList>
    </citation>
    <scope>NUCLEOTIDE SEQUENCE</scope>
</reference>
<accession>A0A6V7H8R6</accession>
<dbReference type="AlphaFoldDB" id="A0A6V7H8R6"/>
<evidence type="ECO:0000313" key="2">
    <source>
        <dbReference type="Proteomes" id="UP000752696"/>
    </source>
</evidence>
<comment type="caution">
    <text evidence="1">The sequence shown here is derived from an EMBL/GenBank/DDBJ whole genome shotgun (WGS) entry which is preliminary data.</text>
</comment>
<dbReference type="OrthoDB" id="5969272at2759"/>
<keyword evidence="2" id="KW-1185">Reference proteome</keyword>
<gene>
    <name evidence="1" type="ORF">MHI_LOCUS610331</name>
</gene>
<organism evidence="1 2">
    <name type="scientific">Heterotrigona itama</name>
    <dbReference type="NCBI Taxonomy" id="395501"/>
    <lineage>
        <taxon>Eukaryota</taxon>
        <taxon>Metazoa</taxon>
        <taxon>Ecdysozoa</taxon>
        <taxon>Arthropoda</taxon>
        <taxon>Hexapoda</taxon>
        <taxon>Insecta</taxon>
        <taxon>Pterygota</taxon>
        <taxon>Neoptera</taxon>
        <taxon>Endopterygota</taxon>
        <taxon>Hymenoptera</taxon>
        <taxon>Apocrita</taxon>
        <taxon>Aculeata</taxon>
        <taxon>Apoidea</taxon>
        <taxon>Anthophila</taxon>
        <taxon>Apidae</taxon>
        <taxon>Heterotrigona</taxon>
    </lineage>
</organism>
<dbReference type="Proteomes" id="UP000752696">
    <property type="component" value="Unassembled WGS sequence"/>
</dbReference>
<evidence type="ECO:0000313" key="1">
    <source>
        <dbReference type="EMBL" id="CAD1475935.1"/>
    </source>
</evidence>
<dbReference type="EMBL" id="CAJDYZ010008924">
    <property type="protein sequence ID" value="CAD1475935.1"/>
    <property type="molecule type" value="Genomic_DNA"/>
</dbReference>
<name>A0A6V7H8R6_9HYME</name>